<organism evidence="2 3">
    <name type="scientific">Rheinheimera aquimaris</name>
    <dbReference type="NCBI Taxonomy" id="412437"/>
    <lineage>
        <taxon>Bacteria</taxon>
        <taxon>Pseudomonadati</taxon>
        <taxon>Pseudomonadota</taxon>
        <taxon>Gammaproteobacteria</taxon>
        <taxon>Chromatiales</taxon>
        <taxon>Chromatiaceae</taxon>
        <taxon>Rheinheimera</taxon>
    </lineage>
</organism>
<dbReference type="Proteomes" id="UP001501169">
    <property type="component" value="Unassembled WGS sequence"/>
</dbReference>
<keyword evidence="1" id="KW-0812">Transmembrane</keyword>
<evidence type="ECO:0000313" key="3">
    <source>
        <dbReference type="Proteomes" id="UP001501169"/>
    </source>
</evidence>
<accession>A0ABN1E1R5</accession>
<reference evidence="2 3" key="1">
    <citation type="journal article" date="2019" name="Int. J. Syst. Evol. Microbiol.">
        <title>The Global Catalogue of Microorganisms (GCM) 10K type strain sequencing project: providing services to taxonomists for standard genome sequencing and annotation.</title>
        <authorList>
            <consortium name="The Broad Institute Genomics Platform"/>
            <consortium name="The Broad Institute Genome Sequencing Center for Infectious Disease"/>
            <person name="Wu L."/>
            <person name="Ma J."/>
        </authorList>
    </citation>
    <scope>NUCLEOTIDE SEQUENCE [LARGE SCALE GENOMIC DNA]</scope>
    <source>
        <strain evidence="2 3">JCM 14331</strain>
    </source>
</reference>
<dbReference type="RefSeq" id="WP_134057141.1">
    <property type="nucleotide sequence ID" value="NZ_BAAAEO010000004.1"/>
</dbReference>
<keyword evidence="1" id="KW-1133">Transmembrane helix</keyword>
<dbReference type="EMBL" id="BAAAEO010000004">
    <property type="protein sequence ID" value="GAA0557347.1"/>
    <property type="molecule type" value="Genomic_DNA"/>
</dbReference>
<protein>
    <submittedName>
        <fullName evidence="2">Uncharacterized protein</fullName>
    </submittedName>
</protein>
<comment type="caution">
    <text evidence="2">The sequence shown here is derived from an EMBL/GenBank/DDBJ whole genome shotgun (WGS) entry which is preliminary data.</text>
</comment>
<evidence type="ECO:0000313" key="2">
    <source>
        <dbReference type="EMBL" id="GAA0557347.1"/>
    </source>
</evidence>
<proteinExistence type="predicted"/>
<feature type="transmembrane region" description="Helical" evidence="1">
    <location>
        <begin position="46"/>
        <end position="63"/>
    </location>
</feature>
<keyword evidence="1" id="KW-0472">Membrane</keyword>
<evidence type="ECO:0000256" key="1">
    <source>
        <dbReference type="SAM" id="Phobius"/>
    </source>
</evidence>
<gene>
    <name evidence="2" type="ORF">GCM10009098_26570</name>
</gene>
<sequence length="64" mass="6778">MAMLGSALVFGLTTLFLLAGLTCLVSALLVPAEVGPEKRFEKRLEYSMFALVGLVGYGVLMVIG</sequence>
<keyword evidence="3" id="KW-1185">Reference proteome</keyword>
<name>A0ABN1E1R5_9GAMM</name>